<feature type="transmembrane region" description="Helical" evidence="1">
    <location>
        <begin position="36"/>
        <end position="59"/>
    </location>
</feature>
<keyword evidence="3" id="KW-1185">Reference proteome</keyword>
<protein>
    <submittedName>
        <fullName evidence="2">Uncharacterized protein</fullName>
    </submittedName>
</protein>
<reference evidence="3" key="1">
    <citation type="journal article" date="2019" name="Genome Announc.">
        <title>Draft Genome Sequence of Pseudoalteromonas piscicida Strain 36Y ROTHPW, an Hypersaline Seawater Isolate from the South Coast of Sonora, Mexico.</title>
        <authorList>
            <person name="Sanchez-Diaz R."/>
            <person name="Molina-Garza Z.J."/>
            <person name="Cruz-Suarez L.E."/>
            <person name="Selvin J."/>
            <person name="Kiran G.S."/>
            <person name="Ibarra-Gamez J.C."/>
            <person name="Gomez-Gil B."/>
            <person name="Galaviz-Silva L."/>
        </authorList>
    </citation>
    <scope>NUCLEOTIDE SEQUENCE [LARGE SCALE GENOMIC DNA]</scope>
    <source>
        <strain evidence="3">36Y_RITHPW</strain>
    </source>
</reference>
<name>A0A2A5JKJ7_PSEO7</name>
<gene>
    <name evidence="2" type="ORF">CEX98_20035</name>
</gene>
<proteinExistence type="predicted"/>
<dbReference type="Proteomes" id="UP000228621">
    <property type="component" value="Unassembled WGS sequence"/>
</dbReference>
<evidence type="ECO:0000256" key="1">
    <source>
        <dbReference type="SAM" id="Phobius"/>
    </source>
</evidence>
<accession>A0A2A5JKJ7</accession>
<dbReference type="EMBL" id="NKHF01000100">
    <property type="protein sequence ID" value="PCK29964.1"/>
    <property type="molecule type" value="Genomic_DNA"/>
</dbReference>
<sequence length="185" mass="20447">MVYLVVSGIGLFYLTRLLNAFGFSALKHIGISDFLTVVMTNYLFIPAFALVVLSLLTIIKQDKKFVRIRFLGLGKLNYIVNQPLYKFPMATTITLTLLLSTLAADFAAKSAVKEVKSFKQGNADIYLSYPVDWFGQQVMTIPSVVIVLSTSRYTFIYDPETKKAAAIPDANLGSITKITASGEIK</sequence>
<dbReference type="AlphaFoldDB" id="A0A2A5JKJ7"/>
<keyword evidence="1" id="KW-0472">Membrane</keyword>
<evidence type="ECO:0000313" key="3">
    <source>
        <dbReference type="Proteomes" id="UP000228621"/>
    </source>
</evidence>
<keyword evidence="1" id="KW-0812">Transmembrane</keyword>
<evidence type="ECO:0000313" key="2">
    <source>
        <dbReference type="EMBL" id="PCK29964.1"/>
    </source>
</evidence>
<comment type="caution">
    <text evidence="2">The sequence shown here is derived from an EMBL/GenBank/DDBJ whole genome shotgun (WGS) entry which is preliminary data.</text>
</comment>
<keyword evidence="1" id="KW-1133">Transmembrane helix</keyword>
<organism evidence="2 3">
    <name type="scientific">Pseudoalteromonas piscicida</name>
    <dbReference type="NCBI Taxonomy" id="43662"/>
    <lineage>
        <taxon>Bacteria</taxon>
        <taxon>Pseudomonadati</taxon>
        <taxon>Pseudomonadota</taxon>
        <taxon>Gammaproteobacteria</taxon>
        <taxon>Alteromonadales</taxon>
        <taxon>Pseudoalteromonadaceae</taxon>
        <taxon>Pseudoalteromonas</taxon>
    </lineage>
</organism>